<accession>A0AA38MU43</accession>
<name>A0AA38MU43_9AGAR</name>
<evidence type="ECO:0000313" key="2">
    <source>
        <dbReference type="Proteomes" id="UP001176059"/>
    </source>
</evidence>
<protein>
    <submittedName>
        <fullName evidence="1">Uncharacterized protein</fullName>
    </submittedName>
</protein>
<keyword evidence="2" id="KW-1185">Reference proteome</keyword>
<dbReference type="Proteomes" id="UP001176059">
    <property type="component" value="Unassembled WGS sequence"/>
</dbReference>
<reference evidence="1" key="1">
    <citation type="submission" date="2022-08" db="EMBL/GenBank/DDBJ databases">
        <authorList>
            <consortium name="DOE Joint Genome Institute"/>
            <person name="Min B."/>
            <person name="Sierra-Patev S."/>
            <person name="Naranjo-Ortiz M."/>
            <person name="Looney B."/>
            <person name="Konkel Z."/>
            <person name="Slot J.C."/>
            <person name="Sakamoto Y."/>
            <person name="Steenwyk J.L."/>
            <person name="Rokas A."/>
            <person name="Carro J."/>
            <person name="Camarero S."/>
            <person name="Ferreira P."/>
            <person name="Molpeceres G."/>
            <person name="Ruiz-duenas F.J."/>
            <person name="Serrano A."/>
            <person name="Henrissat B."/>
            <person name="Drula E."/>
            <person name="Hughes K.W."/>
            <person name="Mata J.L."/>
            <person name="Ishikawa N.K."/>
            <person name="Vargas-Isla R."/>
            <person name="Ushijima S."/>
            <person name="Smith C.A."/>
            <person name="Ahrendt S."/>
            <person name="Andreopoulos W."/>
            <person name="He G."/>
            <person name="LaButti K."/>
            <person name="Lipzen A."/>
            <person name="Ng V."/>
            <person name="Riley R."/>
            <person name="Sandor L."/>
            <person name="Barry K."/>
            <person name="Martinez A.T."/>
            <person name="Xiao Y."/>
            <person name="Gibbons J.G."/>
            <person name="Terashima K."/>
            <person name="Hibbett D.S."/>
            <person name="Grigoriev I.V."/>
        </authorList>
    </citation>
    <scope>NUCLEOTIDE SEQUENCE</scope>
    <source>
        <strain evidence="1">ET3784</strain>
    </source>
</reference>
<reference evidence="1" key="2">
    <citation type="journal article" date="2023" name="Proc. Natl. Acad. Sci. U.S.A.">
        <title>A global phylogenomic analysis of the shiitake genus Lentinula.</title>
        <authorList>
            <person name="Sierra-Patev S."/>
            <person name="Min B."/>
            <person name="Naranjo-Ortiz M."/>
            <person name="Looney B."/>
            <person name="Konkel Z."/>
            <person name="Slot J.C."/>
            <person name="Sakamoto Y."/>
            <person name="Steenwyk J.L."/>
            <person name="Rokas A."/>
            <person name="Carro J."/>
            <person name="Camarero S."/>
            <person name="Ferreira P."/>
            <person name="Molpeceres G."/>
            <person name="Ruiz-Duenas F.J."/>
            <person name="Serrano A."/>
            <person name="Henrissat B."/>
            <person name="Drula E."/>
            <person name="Hughes K.W."/>
            <person name="Mata J.L."/>
            <person name="Ishikawa N.K."/>
            <person name="Vargas-Isla R."/>
            <person name="Ushijima S."/>
            <person name="Smith C.A."/>
            <person name="Donoghue J."/>
            <person name="Ahrendt S."/>
            <person name="Andreopoulos W."/>
            <person name="He G."/>
            <person name="LaButti K."/>
            <person name="Lipzen A."/>
            <person name="Ng V."/>
            <person name="Riley R."/>
            <person name="Sandor L."/>
            <person name="Barry K."/>
            <person name="Martinez A.T."/>
            <person name="Xiao Y."/>
            <person name="Gibbons J.G."/>
            <person name="Terashima K."/>
            <person name="Grigoriev I.V."/>
            <person name="Hibbett D."/>
        </authorList>
    </citation>
    <scope>NUCLEOTIDE SEQUENCE</scope>
    <source>
        <strain evidence="1">ET3784</strain>
    </source>
</reference>
<dbReference type="AlphaFoldDB" id="A0AA38MU43"/>
<gene>
    <name evidence="1" type="ORF">DFJ43DRAFT_1170846</name>
</gene>
<comment type="caution">
    <text evidence="1">The sequence shown here is derived from an EMBL/GenBank/DDBJ whole genome shotgun (WGS) entry which is preliminary data.</text>
</comment>
<organism evidence="1 2">
    <name type="scientific">Lentinula guzmanii</name>
    <dbReference type="NCBI Taxonomy" id="2804957"/>
    <lineage>
        <taxon>Eukaryota</taxon>
        <taxon>Fungi</taxon>
        <taxon>Dikarya</taxon>
        <taxon>Basidiomycota</taxon>
        <taxon>Agaricomycotina</taxon>
        <taxon>Agaricomycetes</taxon>
        <taxon>Agaricomycetidae</taxon>
        <taxon>Agaricales</taxon>
        <taxon>Marasmiineae</taxon>
        <taxon>Omphalotaceae</taxon>
        <taxon>Lentinula</taxon>
    </lineage>
</organism>
<sequence>MFARSSLLTQVELYLSITSYAESMDEDHPRLRIDINATNRFLTHAGALPRPGPSNLRSITSNDVDVISSSTPRKEIVNLDKALQLMQKIYQIHLQVEHIQKDLARSGHGDSIDNTESHADEMESRARIQRTLQTEYTDKKQLLNDVIQQFTSIEFARTPGISYPFLPSALPNSPNLPYLTSMPPEITLTEIRLLPMRLDELKHSLMEFKESPKFTTAYSDIDITSPCRTECATLLRAADASASGPFQGPPSPMSNYDHLVSGKWPAHFGVHAEDHPYEIETLCVQLKSVKSRLRLVSEKQRMFMELSMLSECLAVTPLQTVGVGSVRTNTVVLAQEALELVKRLNAQDFAYVETHAKESEGSQSSLASILDFEVKKTLVGTLVKKKLHAIALYKRLKNNDELRILKDSLI</sequence>
<evidence type="ECO:0000313" key="1">
    <source>
        <dbReference type="EMBL" id="KAJ3710359.1"/>
    </source>
</evidence>
<dbReference type="EMBL" id="JANVFO010000139">
    <property type="protein sequence ID" value="KAJ3710359.1"/>
    <property type="molecule type" value="Genomic_DNA"/>
</dbReference>
<proteinExistence type="predicted"/>